<reference evidence="1 2" key="1">
    <citation type="submission" date="2024-04" db="EMBL/GenBank/DDBJ databases">
        <title>Tritrichomonas musculus Genome.</title>
        <authorList>
            <person name="Alves-Ferreira E."/>
            <person name="Grigg M."/>
            <person name="Lorenzi H."/>
            <person name="Galac M."/>
        </authorList>
    </citation>
    <scope>NUCLEOTIDE SEQUENCE [LARGE SCALE GENOMIC DNA]</scope>
    <source>
        <strain evidence="1 2">EAF2021</strain>
    </source>
</reference>
<dbReference type="EMBL" id="JAPFFF010000040">
    <property type="protein sequence ID" value="KAK8841921.1"/>
    <property type="molecule type" value="Genomic_DNA"/>
</dbReference>
<keyword evidence="2" id="KW-1185">Reference proteome</keyword>
<comment type="caution">
    <text evidence="1">The sequence shown here is derived from an EMBL/GenBank/DDBJ whole genome shotgun (WGS) entry which is preliminary data.</text>
</comment>
<proteinExistence type="predicted"/>
<name>A0ABR2H7L4_9EUKA</name>
<evidence type="ECO:0000313" key="2">
    <source>
        <dbReference type="Proteomes" id="UP001470230"/>
    </source>
</evidence>
<accession>A0ABR2H7L4</accession>
<protein>
    <submittedName>
        <fullName evidence="1">Uncharacterized protein</fullName>
    </submittedName>
</protein>
<dbReference type="Proteomes" id="UP001470230">
    <property type="component" value="Unassembled WGS sequence"/>
</dbReference>
<sequence>MDEYEAILSNDLIKYVNDDRLLNLSIQTLYRIVSKYVQKNDSNNSKQPSEFIEFLFKCLDHFGREASVLFDKIDSFGSSGAMINRLLENYSEKFDFGFVNKNTLKTVYQLENEIITREKEINHQISTSQQEMLGIS</sequence>
<organism evidence="1 2">
    <name type="scientific">Tritrichomonas musculus</name>
    <dbReference type="NCBI Taxonomy" id="1915356"/>
    <lineage>
        <taxon>Eukaryota</taxon>
        <taxon>Metamonada</taxon>
        <taxon>Parabasalia</taxon>
        <taxon>Tritrichomonadida</taxon>
        <taxon>Tritrichomonadidae</taxon>
        <taxon>Tritrichomonas</taxon>
    </lineage>
</organism>
<evidence type="ECO:0000313" key="1">
    <source>
        <dbReference type="EMBL" id="KAK8841921.1"/>
    </source>
</evidence>
<gene>
    <name evidence="1" type="ORF">M9Y10_026873</name>
</gene>